<keyword evidence="7" id="KW-1185">Reference proteome</keyword>
<dbReference type="PROSITE" id="PS50119">
    <property type="entry name" value="ZF_BBOX"/>
    <property type="match status" value="1"/>
</dbReference>
<dbReference type="OMA" id="HFRRRIC"/>
<dbReference type="AlphaFoldDB" id="A0A2P6RZR1"/>
<dbReference type="Gramene" id="PRQ51910">
    <property type="protein sequence ID" value="PRQ51910"/>
    <property type="gene ID" value="RchiOBHm_Chr2g0149701"/>
</dbReference>
<evidence type="ECO:0000313" key="7">
    <source>
        <dbReference type="Proteomes" id="UP000238479"/>
    </source>
</evidence>
<evidence type="ECO:0000256" key="2">
    <source>
        <dbReference type="ARBA" id="ARBA00022771"/>
    </source>
</evidence>
<dbReference type="Proteomes" id="UP000238479">
    <property type="component" value="Chromosome 2"/>
</dbReference>
<dbReference type="STRING" id="74649.A0A2P6RZR1"/>
<keyword evidence="2 4" id="KW-0863">Zinc-finger</keyword>
<dbReference type="PANTHER" id="PTHR31717:SF81">
    <property type="entry name" value="B-BOX ZINC FINGER PROTEIN 32-LIKE"/>
    <property type="match status" value="1"/>
</dbReference>
<comment type="caution">
    <text evidence="6">The sequence shown here is derived from an EMBL/GenBank/DDBJ whole genome shotgun (WGS) entry which is preliminary data.</text>
</comment>
<dbReference type="InterPro" id="IPR049808">
    <property type="entry name" value="CONSTANS-like_Bbox1"/>
</dbReference>
<name>A0A2P6RZR1_ROSCH</name>
<dbReference type="EMBL" id="PDCK01000040">
    <property type="protein sequence ID" value="PRQ51910.1"/>
    <property type="molecule type" value="Genomic_DNA"/>
</dbReference>
<gene>
    <name evidence="6" type="ORF">RchiOBHm_Chr2g0149701</name>
</gene>
<evidence type="ECO:0000256" key="3">
    <source>
        <dbReference type="ARBA" id="ARBA00022833"/>
    </source>
</evidence>
<dbReference type="GO" id="GO:0008270">
    <property type="term" value="F:zinc ion binding"/>
    <property type="evidence" value="ECO:0007669"/>
    <property type="project" value="UniProtKB-KW"/>
</dbReference>
<evidence type="ECO:0000256" key="4">
    <source>
        <dbReference type="PROSITE-ProRule" id="PRU00024"/>
    </source>
</evidence>
<sequence>MKDRVCELCNHHASLYCPSDSAFLCFRCDSRVHGANFLVARHVRQRLCSNCKALAGDPISGDGVPNAHWLCSSCSPEYFSGGEDSFSSSSSSSACVSSTESLPGTATTTTKKVCLQRSGSSVTGVSGKYLYVPARFSCRFTKRRVQRGRAASTSADARAEGTFVNWCKRLGMSGDSAVAVSLALHALGFCLGRLPGVPLRVSLAASFWFGVRLCGNRGVSTCQNLRRVEEISGVPAKLILAVDAKLGRELRVRRARPELEEGWAEC</sequence>
<reference evidence="6 7" key="1">
    <citation type="journal article" date="2018" name="Nat. Genet.">
        <title>The Rosa genome provides new insights in the design of modern roses.</title>
        <authorList>
            <person name="Bendahmane M."/>
        </authorList>
    </citation>
    <scope>NUCLEOTIDE SEQUENCE [LARGE SCALE GENOMIC DNA]</scope>
    <source>
        <strain evidence="7">cv. Old Blush</strain>
    </source>
</reference>
<keyword evidence="1" id="KW-0479">Metal-binding</keyword>
<dbReference type="CDD" id="cd19821">
    <property type="entry name" value="Bbox1_BBX-like"/>
    <property type="match status" value="1"/>
</dbReference>
<accession>A0A2P6RZR1</accession>
<evidence type="ECO:0000259" key="5">
    <source>
        <dbReference type="PROSITE" id="PS50119"/>
    </source>
</evidence>
<dbReference type="InterPro" id="IPR000315">
    <property type="entry name" value="Znf_B-box"/>
</dbReference>
<organism evidence="6 7">
    <name type="scientific">Rosa chinensis</name>
    <name type="common">China rose</name>
    <dbReference type="NCBI Taxonomy" id="74649"/>
    <lineage>
        <taxon>Eukaryota</taxon>
        <taxon>Viridiplantae</taxon>
        <taxon>Streptophyta</taxon>
        <taxon>Embryophyta</taxon>
        <taxon>Tracheophyta</taxon>
        <taxon>Spermatophyta</taxon>
        <taxon>Magnoliopsida</taxon>
        <taxon>eudicotyledons</taxon>
        <taxon>Gunneridae</taxon>
        <taxon>Pentapetalae</taxon>
        <taxon>rosids</taxon>
        <taxon>fabids</taxon>
        <taxon>Rosales</taxon>
        <taxon>Rosaceae</taxon>
        <taxon>Rosoideae</taxon>
        <taxon>Rosoideae incertae sedis</taxon>
        <taxon>Rosa</taxon>
    </lineage>
</organism>
<proteinExistence type="predicted"/>
<keyword evidence="3" id="KW-0862">Zinc</keyword>
<evidence type="ECO:0000313" key="6">
    <source>
        <dbReference type="EMBL" id="PRQ51910.1"/>
    </source>
</evidence>
<feature type="domain" description="B box-type" evidence="5">
    <location>
        <begin position="1"/>
        <end position="47"/>
    </location>
</feature>
<dbReference type="OrthoDB" id="153872at2759"/>
<dbReference type="PANTHER" id="PTHR31717">
    <property type="entry name" value="ZINC FINGER PROTEIN CONSTANS-LIKE 10"/>
    <property type="match status" value="1"/>
</dbReference>
<evidence type="ECO:0000256" key="1">
    <source>
        <dbReference type="ARBA" id="ARBA00022723"/>
    </source>
</evidence>
<protein>
    <submittedName>
        <fullName evidence="6">Putative transcription factor interactor and regulator Znf-B family</fullName>
    </submittedName>
</protein>
<dbReference type="SMART" id="SM00336">
    <property type="entry name" value="BBOX"/>
    <property type="match status" value="1"/>
</dbReference>